<protein>
    <submittedName>
        <fullName evidence="1">Uncharacterized protein</fullName>
    </submittedName>
</protein>
<evidence type="ECO:0000313" key="2">
    <source>
        <dbReference type="EMBL" id="KZS06456.1"/>
    </source>
</evidence>
<dbReference type="EMBL" id="GDIQ01076519">
    <property type="protein sequence ID" value="JAN18218.1"/>
    <property type="molecule type" value="Transcribed_RNA"/>
</dbReference>
<proteinExistence type="predicted"/>
<reference evidence="2 3" key="2">
    <citation type="submission" date="2016-03" db="EMBL/GenBank/DDBJ databases">
        <title>EvidentialGene: Evidence-directed Construction of Genes on Genomes.</title>
        <authorList>
            <person name="Gilbert D.G."/>
            <person name="Choi J.-H."/>
            <person name="Mockaitis K."/>
            <person name="Colbourne J."/>
            <person name="Pfrender M."/>
        </authorList>
    </citation>
    <scope>NUCLEOTIDE SEQUENCE [LARGE SCALE GENOMIC DNA]</scope>
    <source>
        <strain evidence="2 3">Xinb3</strain>
        <tissue evidence="2">Complete organism</tissue>
    </source>
</reference>
<dbReference type="EMBL" id="LRGB01002722">
    <property type="protein sequence ID" value="KZS06456.1"/>
    <property type="molecule type" value="Genomic_DNA"/>
</dbReference>
<dbReference type="OrthoDB" id="6337761at2759"/>
<gene>
    <name evidence="2" type="ORF">APZ42_030083</name>
</gene>
<organism evidence="1">
    <name type="scientific">Daphnia magna</name>
    <dbReference type="NCBI Taxonomy" id="35525"/>
    <lineage>
        <taxon>Eukaryota</taxon>
        <taxon>Metazoa</taxon>
        <taxon>Ecdysozoa</taxon>
        <taxon>Arthropoda</taxon>
        <taxon>Crustacea</taxon>
        <taxon>Branchiopoda</taxon>
        <taxon>Diplostraca</taxon>
        <taxon>Cladocera</taxon>
        <taxon>Anomopoda</taxon>
        <taxon>Daphniidae</taxon>
        <taxon>Daphnia</taxon>
    </lineage>
</organism>
<sequence length="192" mass="22930">MCRCHVVLLSSHKRDQPNRVMTTKALDIGKGGEFSLRALFDQNNLSVEPEEQCLDVPHEPVARKAQRIVFEKEVESHVEQQSYWKNAGMWSEPLFFSTGDTRFKEAVDFIHQAAKEEPYRDRNKWYEQRELLKQYYRNKMRRNSLWLAGTNQQTQKKRPLIDASDESSFQYFGQQDEIERQKKKKPHRTFFK</sequence>
<reference evidence="1" key="1">
    <citation type="submission" date="2015-10" db="EMBL/GenBank/DDBJ databases">
        <title>EvidentialGene: Evidence-directed Construction of Complete mRNA Transcriptomes without Genomes.</title>
        <authorList>
            <person name="Gilbert D.G."/>
        </authorList>
    </citation>
    <scope>NUCLEOTIDE SEQUENCE</scope>
</reference>
<evidence type="ECO:0000313" key="1">
    <source>
        <dbReference type="EMBL" id="JAN18218.1"/>
    </source>
</evidence>
<name>A0A0P6EDH6_9CRUS</name>
<accession>A0A0P6EDH6</accession>
<dbReference type="Proteomes" id="UP000076858">
    <property type="component" value="Unassembled WGS sequence"/>
</dbReference>
<keyword evidence="3" id="KW-1185">Reference proteome</keyword>
<dbReference type="AlphaFoldDB" id="A0A0P6EDH6"/>
<evidence type="ECO:0000313" key="3">
    <source>
        <dbReference type="Proteomes" id="UP000076858"/>
    </source>
</evidence>